<keyword evidence="4" id="KW-1185">Reference proteome</keyword>
<dbReference type="SUPFAM" id="SSF56436">
    <property type="entry name" value="C-type lectin-like"/>
    <property type="match status" value="1"/>
</dbReference>
<gene>
    <name evidence="3" type="ORF">PFLUV_G00089010</name>
</gene>
<dbReference type="Proteomes" id="UP000465112">
    <property type="component" value="Chromosome 7"/>
</dbReference>
<evidence type="ECO:0000313" key="3">
    <source>
        <dbReference type="EMBL" id="KAF1388323.1"/>
    </source>
</evidence>
<keyword evidence="1" id="KW-1133">Transmembrane helix</keyword>
<dbReference type="Pfam" id="PF00059">
    <property type="entry name" value="Lectin_C"/>
    <property type="match status" value="1"/>
</dbReference>
<evidence type="ECO:0000259" key="2">
    <source>
        <dbReference type="PROSITE" id="PS50041"/>
    </source>
</evidence>
<evidence type="ECO:0000313" key="4">
    <source>
        <dbReference type="Proteomes" id="UP000465112"/>
    </source>
</evidence>
<protein>
    <recommendedName>
        <fullName evidence="2">C-type lectin domain-containing protein</fullName>
    </recommendedName>
</protein>
<dbReference type="SMART" id="SM00034">
    <property type="entry name" value="CLECT"/>
    <property type="match status" value="1"/>
</dbReference>
<dbReference type="InterPro" id="IPR050111">
    <property type="entry name" value="C-type_lectin/snaclec_domain"/>
</dbReference>
<proteinExistence type="predicted"/>
<dbReference type="Gene3D" id="3.10.100.10">
    <property type="entry name" value="Mannose-Binding Protein A, subunit A"/>
    <property type="match status" value="1"/>
</dbReference>
<keyword evidence="1" id="KW-0472">Membrane</keyword>
<dbReference type="EMBL" id="VHII01000007">
    <property type="protein sequence ID" value="KAF1388323.1"/>
    <property type="molecule type" value="Genomic_DNA"/>
</dbReference>
<name>A0A6A5FF17_PERFL</name>
<dbReference type="AlphaFoldDB" id="A0A6A5FF17"/>
<dbReference type="InterPro" id="IPR001304">
    <property type="entry name" value="C-type_lectin-like"/>
</dbReference>
<reference evidence="3 4" key="1">
    <citation type="submission" date="2019-06" db="EMBL/GenBank/DDBJ databases">
        <title>A chromosome-scale genome assembly of the European perch, Perca fluviatilis.</title>
        <authorList>
            <person name="Roques C."/>
            <person name="Zahm M."/>
            <person name="Cabau C."/>
            <person name="Klopp C."/>
            <person name="Bouchez O."/>
            <person name="Donnadieu C."/>
            <person name="Kuhl H."/>
            <person name="Gislard M."/>
            <person name="Guendouz S."/>
            <person name="Journot L."/>
            <person name="Haffray P."/>
            <person name="Bestin A."/>
            <person name="Morvezen R."/>
            <person name="Feron R."/>
            <person name="Wen M."/>
            <person name="Jouanno E."/>
            <person name="Herpin A."/>
            <person name="Schartl M."/>
            <person name="Postlethwait J."/>
            <person name="Schaerlinger B."/>
            <person name="Chardard D."/>
            <person name="Lecocq T."/>
            <person name="Poncet C."/>
            <person name="Jaffrelo L."/>
            <person name="Lampietro C."/>
            <person name="Guiguen Y."/>
        </authorList>
    </citation>
    <scope>NUCLEOTIDE SEQUENCE [LARGE SCALE GENOMIC DNA]</scope>
    <source>
        <tissue evidence="3">Blood</tissue>
    </source>
</reference>
<dbReference type="PANTHER" id="PTHR22803">
    <property type="entry name" value="MANNOSE, PHOSPHOLIPASE, LECTIN RECEPTOR RELATED"/>
    <property type="match status" value="1"/>
</dbReference>
<dbReference type="OrthoDB" id="2142683at2759"/>
<keyword evidence="1" id="KW-0812">Transmembrane</keyword>
<dbReference type="PROSITE" id="PS50041">
    <property type="entry name" value="C_TYPE_LECTIN_2"/>
    <property type="match status" value="1"/>
</dbReference>
<accession>A0A6A5FF17</accession>
<comment type="caution">
    <text evidence="3">The sequence shown here is derived from an EMBL/GenBank/DDBJ whole genome shotgun (WGS) entry which is preliminary data.</text>
</comment>
<evidence type="ECO:0000256" key="1">
    <source>
        <dbReference type="SAM" id="Phobius"/>
    </source>
</evidence>
<sequence>MEEELNYVAVTFKPNGICTHEKPNDLEIIYDEVKTWEEKALDSNPAISENEKKTPLCTLLHLLAAGLGIICVILVFAIITVSIHFNTVMSEQHRENINLTAQTRQLWTEKTDLKRQTEELTRERDGLNWTVEVIMEYQLFPVKTHCPQKVCRPCLEGWVLFQTNCYLFSTSVNYYDWRAWQGSRDECKRMQADLVVIESQEEQEFISNHTKYYNDPLHGYWIGLSRMDTWAWIDGSNFTLMYWKTQQPDYEVSCALSLPQADPLANWHKATCGMRNRWICETRALIKPD</sequence>
<feature type="transmembrane region" description="Helical" evidence="1">
    <location>
        <begin position="59"/>
        <end position="85"/>
    </location>
</feature>
<organism evidence="3 4">
    <name type="scientific">Perca fluviatilis</name>
    <name type="common">European perch</name>
    <dbReference type="NCBI Taxonomy" id="8168"/>
    <lineage>
        <taxon>Eukaryota</taxon>
        <taxon>Metazoa</taxon>
        <taxon>Chordata</taxon>
        <taxon>Craniata</taxon>
        <taxon>Vertebrata</taxon>
        <taxon>Euteleostomi</taxon>
        <taxon>Actinopterygii</taxon>
        <taxon>Neopterygii</taxon>
        <taxon>Teleostei</taxon>
        <taxon>Neoteleostei</taxon>
        <taxon>Acanthomorphata</taxon>
        <taxon>Eupercaria</taxon>
        <taxon>Perciformes</taxon>
        <taxon>Percoidei</taxon>
        <taxon>Percidae</taxon>
        <taxon>Percinae</taxon>
        <taxon>Perca</taxon>
    </lineage>
</organism>
<dbReference type="InterPro" id="IPR016187">
    <property type="entry name" value="CTDL_fold"/>
</dbReference>
<dbReference type="InterPro" id="IPR016186">
    <property type="entry name" value="C-type_lectin-like/link_sf"/>
</dbReference>
<feature type="domain" description="C-type lectin" evidence="2">
    <location>
        <begin position="161"/>
        <end position="281"/>
    </location>
</feature>